<keyword evidence="1" id="KW-0175">Coiled coil</keyword>
<gene>
    <name evidence="3" type="ORF">L201_007087</name>
</gene>
<feature type="coiled-coil region" evidence="1">
    <location>
        <begin position="90"/>
        <end position="117"/>
    </location>
</feature>
<name>A0AAX4K4W0_9TREE</name>
<evidence type="ECO:0000313" key="4">
    <source>
        <dbReference type="Proteomes" id="UP001355207"/>
    </source>
</evidence>
<dbReference type="RefSeq" id="XP_066078895.1">
    <property type="nucleotide sequence ID" value="XM_066222798.1"/>
</dbReference>
<sequence>MSSNFRLADHTQEEISQHALELWRPRTWSLGEQSSAYDNVNTVGCPVQEEAIEESDQDVRGSSATSTRRGSKNTRSARQQANYEAVARYRQRKSDLLKKLETENIALKLENKELKRQLHSHWEEKSEALSNQLSLQTQINSLQRQLLAVTQGTISQYPSDYLQSQQVDLTPSESHNASFQTFVQYGLTQVGANAQEDPTYFQALPGGTSEEP</sequence>
<dbReference type="EMBL" id="CP144107">
    <property type="protein sequence ID" value="WWC92133.1"/>
    <property type="molecule type" value="Genomic_DNA"/>
</dbReference>
<reference evidence="3 4" key="1">
    <citation type="submission" date="2024-01" db="EMBL/GenBank/DDBJ databases">
        <title>Comparative genomics of Cryptococcus and Kwoniella reveals pathogenesis evolution and contrasting modes of karyotype evolution via chromosome fusion or intercentromeric recombination.</title>
        <authorList>
            <person name="Coelho M.A."/>
            <person name="David-Palma M."/>
            <person name="Shea T."/>
            <person name="Bowers K."/>
            <person name="McGinley-Smith S."/>
            <person name="Mohammad A.W."/>
            <person name="Gnirke A."/>
            <person name="Yurkov A.M."/>
            <person name="Nowrousian M."/>
            <person name="Sun S."/>
            <person name="Cuomo C.A."/>
            <person name="Heitman J."/>
        </authorList>
    </citation>
    <scope>NUCLEOTIDE SEQUENCE [LARGE SCALE GENOMIC DNA]</scope>
    <source>
        <strain evidence="3 4">CBS 6074</strain>
    </source>
</reference>
<organism evidence="3 4">
    <name type="scientific">Kwoniella dendrophila CBS 6074</name>
    <dbReference type="NCBI Taxonomy" id="1295534"/>
    <lineage>
        <taxon>Eukaryota</taxon>
        <taxon>Fungi</taxon>
        <taxon>Dikarya</taxon>
        <taxon>Basidiomycota</taxon>
        <taxon>Agaricomycotina</taxon>
        <taxon>Tremellomycetes</taxon>
        <taxon>Tremellales</taxon>
        <taxon>Cryptococcaceae</taxon>
        <taxon>Kwoniella</taxon>
    </lineage>
</organism>
<protein>
    <recommendedName>
        <fullName evidence="5">BZIP domain-containing protein</fullName>
    </recommendedName>
</protein>
<accession>A0AAX4K4W0</accession>
<feature type="compositionally biased region" description="Polar residues" evidence="2">
    <location>
        <begin position="73"/>
        <end position="82"/>
    </location>
</feature>
<dbReference type="Proteomes" id="UP001355207">
    <property type="component" value="Chromosome 10"/>
</dbReference>
<keyword evidence="4" id="KW-1185">Reference proteome</keyword>
<evidence type="ECO:0008006" key="5">
    <source>
        <dbReference type="Google" id="ProtNLM"/>
    </source>
</evidence>
<evidence type="ECO:0000256" key="2">
    <source>
        <dbReference type="SAM" id="MobiDB-lite"/>
    </source>
</evidence>
<dbReference type="GeneID" id="91097756"/>
<feature type="region of interest" description="Disordered" evidence="2">
    <location>
        <begin position="51"/>
        <end position="82"/>
    </location>
</feature>
<dbReference type="AlphaFoldDB" id="A0AAX4K4W0"/>
<evidence type="ECO:0000313" key="3">
    <source>
        <dbReference type="EMBL" id="WWC92133.1"/>
    </source>
</evidence>
<dbReference type="CDD" id="cd14686">
    <property type="entry name" value="bZIP"/>
    <property type="match status" value="1"/>
</dbReference>
<proteinExistence type="predicted"/>
<evidence type="ECO:0000256" key="1">
    <source>
        <dbReference type="SAM" id="Coils"/>
    </source>
</evidence>